<dbReference type="EMBL" id="FNAP01000001">
    <property type="protein sequence ID" value="SDD73886.1"/>
    <property type="molecule type" value="Genomic_DNA"/>
</dbReference>
<name>A0A1G6X949_9PROT</name>
<proteinExistence type="predicted"/>
<reference evidence="1 2" key="1">
    <citation type="submission" date="2016-10" db="EMBL/GenBank/DDBJ databases">
        <authorList>
            <person name="de Groot N.N."/>
        </authorList>
    </citation>
    <scope>NUCLEOTIDE SEQUENCE [LARGE SCALE GENOMIC DNA]</scope>
    <source>
        <strain evidence="1 2">ATCC 700224</strain>
    </source>
</reference>
<sequence>MATTESQRRWRGKNHLVKRQLNVMARGLIHEYLDEIAATGDLRGKGEAVTFSAFAVRLLMQQAEYDPDAAQRLANLRETYHRDRDLYQG</sequence>
<dbReference type="Proteomes" id="UP000199412">
    <property type="component" value="Unassembled WGS sequence"/>
</dbReference>
<dbReference type="OrthoDB" id="7360070at2"/>
<evidence type="ECO:0000313" key="1">
    <source>
        <dbReference type="EMBL" id="SDD73886.1"/>
    </source>
</evidence>
<dbReference type="STRING" id="69960.SAMN05421720_101391"/>
<protein>
    <submittedName>
        <fullName evidence="1">Uncharacterized protein</fullName>
    </submittedName>
</protein>
<evidence type="ECO:0000313" key="2">
    <source>
        <dbReference type="Proteomes" id="UP000199412"/>
    </source>
</evidence>
<organism evidence="1 2">
    <name type="scientific">Rhodospira trueperi</name>
    <dbReference type="NCBI Taxonomy" id="69960"/>
    <lineage>
        <taxon>Bacteria</taxon>
        <taxon>Pseudomonadati</taxon>
        <taxon>Pseudomonadota</taxon>
        <taxon>Alphaproteobacteria</taxon>
        <taxon>Rhodospirillales</taxon>
        <taxon>Rhodospirillaceae</taxon>
        <taxon>Rhodospira</taxon>
    </lineage>
</organism>
<accession>A0A1G6X949</accession>
<dbReference type="AlphaFoldDB" id="A0A1G6X949"/>
<gene>
    <name evidence="1" type="ORF">SAMN05421720_101391</name>
</gene>
<keyword evidence="2" id="KW-1185">Reference proteome</keyword>